<evidence type="ECO:0000256" key="5">
    <source>
        <dbReference type="SAM" id="MobiDB-lite"/>
    </source>
</evidence>
<feature type="transmembrane region" description="Helical" evidence="6">
    <location>
        <begin position="213"/>
        <end position="231"/>
    </location>
</feature>
<proteinExistence type="predicted"/>
<sequence>MKPRHIAQIFLLSAVWGISFLMIRIAATTFPPVWVGMLRSGSGAVLLLVLLKLRGNRLPPRKMLPWLLAVALFNNAIPFSFFAWGEQTVPSNTAAVLNATLPIWTMLLGMAVHRTKMGLATILGVLIGFGGVALVVYSRTSDPAPGQGNLTLGITVIVLATLGYATATLIAKAKLQGLDPIGLATAQLSLAATMLAPVAALTRHPAHITLPPVLAILVLGFAGSGVAYFLYFNLLAHIPATHVVAVTYLLPIWGIFWGLVAHEQVAPLAYVGVLVVIAGLILMNSSMRRPSQKIEPGPEPRPESRPAATPATACEAVKN</sequence>
<feature type="transmembrane region" description="Helical" evidence="6">
    <location>
        <begin position="183"/>
        <end position="201"/>
    </location>
</feature>
<feature type="transmembrane region" description="Helical" evidence="6">
    <location>
        <begin position="150"/>
        <end position="171"/>
    </location>
</feature>
<feature type="transmembrane region" description="Helical" evidence="6">
    <location>
        <begin position="119"/>
        <end position="138"/>
    </location>
</feature>
<protein>
    <submittedName>
        <fullName evidence="8">DMT family transporter</fullName>
    </submittedName>
</protein>
<dbReference type="Proteomes" id="UP000321820">
    <property type="component" value="Chromosome"/>
</dbReference>
<evidence type="ECO:0000256" key="2">
    <source>
        <dbReference type="ARBA" id="ARBA00022692"/>
    </source>
</evidence>
<dbReference type="AlphaFoldDB" id="A0A5B9E9P7"/>
<dbReference type="KEGG" id="talb:FTW19_13045"/>
<dbReference type="InterPro" id="IPR000620">
    <property type="entry name" value="EamA_dom"/>
</dbReference>
<feature type="transmembrane region" description="Helical" evidence="6">
    <location>
        <begin position="243"/>
        <end position="260"/>
    </location>
</feature>
<dbReference type="OrthoDB" id="67135at2"/>
<reference evidence="8 9" key="1">
    <citation type="submission" date="2019-08" db="EMBL/GenBank/DDBJ databases">
        <title>Complete genome sequence of Terriglobus albidus strain ORNL.</title>
        <authorList>
            <person name="Podar M."/>
        </authorList>
    </citation>
    <scope>NUCLEOTIDE SEQUENCE [LARGE SCALE GENOMIC DNA]</scope>
    <source>
        <strain evidence="8 9">ORNL</strain>
    </source>
</reference>
<name>A0A5B9E9P7_9BACT</name>
<feature type="transmembrane region" description="Helical" evidence="6">
    <location>
        <begin position="7"/>
        <end position="27"/>
    </location>
</feature>
<dbReference type="GO" id="GO:0016020">
    <property type="term" value="C:membrane"/>
    <property type="evidence" value="ECO:0007669"/>
    <property type="project" value="UniProtKB-SubCell"/>
</dbReference>
<keyword evidence="9" id="KW-1185">Reference proteome</keyword>
<feature type="transmembrane region" description="Helical" evidence="6">
    <location>
        <begin position="63"/>
        <end position="83"/>
    </location>
</feature>
<feature type="domain" description="EamA" evidence="7">
    <location>
        <begin position="152"/>
        <end position="284"/>
    </location>
</feature>
<evidence type="ECO:0000313" key="9">
    <source>
        <dbReference type="Proteomes" id="UP000321820"/>
    </source>
</evidence>
<feature type="domain" description="EamA" evidence="7">
    <location>
        <begin position="8"/>
        <end position="136"/>
    </location>
</feature>
<evidence type="ECO:0000256" key="6">
    <source>
        <dbReference type="SAM" id="Phobius"/>
    </source>
</evidence>
<comment type="subcellular location">
    <subcellularLocation>
        <location evidence="1">Membrane</location>
        <topology evidence="1">Multi-pass membrane protein</topology>
    </subcellularLocation>
</comment>
<gene>
    <name evidence="8" type="ORF">FTW19_13045</name>
</gene>
<dbReference type="PANTHER" id="PTHR32322:SF9">
    <property type="entry name" value="AMINO-ACID METABOLITE EFFLUX PUMP-RELATED"/>
    <property type="match status" value="1"/>
</dbReference>
<keyword evidence="2 6" id="KW-0812">Transmembrane</keyword>
<evidence type="ECO:0000256" key="4">
    <source>
        <dbReference type="ARBA" id="ARBA00023136"/>
    </source>
</evidence>
<evidence type="ECO:0000256" key="1">
    <source>
        <dbReference type="ARBA" id="ARBA00004141"/>
    </source>
</evidence>
<evidence type="ECO:0000259" key="7">
    <source>
        <dbReference type="Pfam" id="PF00892"/>
    </source>
</evidence>
<evidence type="ECO:0000256" key="3">
    <source>
        <dbReference type="ARBA" id="ARBA00022989"/>
    </source>
</evidence>
<dbReference type="InterPro" id="IPR037185">
    <property type="entry name" value="EmrE-like"/>
</dbReference>
<dbReference type="SUPFAM" id="SSF103481">
    <property type="entry name" value="Multidrug resistance efflux transporter EmrE"/>
    <property type="match status" value="2"/>
</dbReference>
<keyword evidence="3 6" id="KW-1133">Transmembrane helix</keyword>
<feature type="transmembrane region" description="Helical" evidence="6">
    <location>
        <begin position="33"/>
        <end position="51"/>
    </location>
</feature>
<feature type="region of interest" description="Disordered" evidence="5">
    <location>
        <begin position="290"/>
        <end position="319"/>
    </location>
</feature>
<dbReference type="InterPro" id="IPR050638">
    <property type="entry name" value="AA-Vitamin_Transporters"/>
</dbReference>
<accession>A0A5B9E9P7</accession>
<dbReference type="EMBL" id="CP042806">
    <property type="protein sequence ID" value="QEE28848.1"/>
    <property type="molecule type" value="Genomic_DNA"/>
</dbReference>
<keyword evidence="4 6" id="KW-0472">Membrane</keyword>
<feature type="transmembrane region" description="Helical" evidence="6">
    <location>
        <begin position="95"/>
        <end position="112"/>
    </location>
</feature>
<dbReference type="PANTHER" id="PTHR32322">
    <property type="entry name" value="INNER MEMBRANE TRANSPORTER"/>
    <property type="match status" value="1"/>
</dbReference>
<feature type="transmembrane region" description="Helical" evidence="6">
    <location>
        <begin position="266"/>
        <end position="283"/>
    </location>
</feature>
<dbReference type="RefSeq" id="WP_147648046.1">
    <property type="nucleotide sequence ID" value="NZ_CP042806.1"/>
</dbReference>
<organism evidence="8 9">
    <name type="scientific">Terriglobus albidus</name>
    <dbReference type="NCBI Taxonomy" id="1592106"/>
    <lineage>
        <taxon>Bacteria</taxon>
        <taxon>Pseudomonadati</taxon>
        <taxon>Acidobacteriota</taxon>
        <taxon>Terriglobia</taxon>
        <taxon>Terriglobales</taxon>
        <taxon>Acidobacteriaceae</taxon>
        <taxon>Terriglobus</taxon>
    </lineage>
</organism>
<dbReference type="Pfam" id="PF00892">
    <property type="entry name" value="EamA"/>
    <property type="match status" value="2"/>
</dbReference>
<evidence type="ECO:0000313" key="8">
    <source>
        <dbReference type="EMBL" id="QEE28848.1"/>
    </source>
</evidence>